<dbReference type="AlphaFoldDB" id="A0A016S8M1"/>
<evidence type="ECO:0000313" key="3">
    <source>
        <dbReference type="Proteomes" id="UP000024635"/>
    </source>
</evidence>
<reference evidence="3" key="1">
    <citation type="journal article" date="2015" name="Nat. Genet.">
        <title>The genome and transcriptome of the zoonotic hookworm Ancylostoma ceylanicum identify infection-specific gene families.</title>
        <authorList>
            <person name="Schwarz E.M."/>
            <person name="Hu Y."/>
            <person name="Antoshechkin I."/>
            <person name="Miller M.M."/>
            <person name="Sternberg P.W."/>
            <person name="Aroian R.V."/>
        </authorList>
    </citation>
    <scope>NUCLEOTIDE SEQUENCE</scope>
    <source>
        <strain evidence="3">HY135</strain>
    </source>
</reference>
<protein>
    <recommendedName>
        <fullName evidence="4">Secreted protein</fullName>
    </recommendedName>
</protein>
<organism evidence="2 3">
    <name type="scientific">Ancylostoma ceylanicum</name>
    <dbReference type="NCBI Taxonomy" id="53326"/>
    <lineage>
        <taxon>Eukaryota</taxon>
        <taxon>Metazoa</taxon>
        <taxon>Ecdysozoa</taxon>
        <taxon>Nematoda</taxon>
        <taxon>Chromadorea</taxon>
        <taxon>Rhabditida</taxon>
        <taxon>Rhabditina</taxon>
        <taxon>Rhabditomorpha</taxon>
        <taxon>Strongyloidea</taxon>
        <taxon>Ancylostomatidae</taxon>
        <taxon>Ancylostomatinae</taxon>
        <taxon>Ancylostoma</taxon>
    </lineage>
</organism>
<evidence type="ECO:0000313" key="2">
    <source>
        <dbReference type="EMBL" id="EYB86589.1"/>
    </source>
</evidence>
<evidence type="ECO:0008006" key="4">
    <source>
        <dbReference type="Google" id="ProtNLM"/>
    </source>
</evidence>
<proteinExistence type="predicted"/>
<keyword evidence="1" id="KW-0732">Signal</keyword>
<sequence length="105" mass="11775">MIRPRLYFLLVTSVSSTSTTTPGPPFTGRFLLMYSVQSLCYASKLSGRPSLHQLPTHDATRVERRLRPNTLSAGAVRMPTYSAVRLHLQVHKKKEGCNIKMETDA</sequence>
<comment type="caution">
    <text evidence="2">The sequence shown here is derived from an EMBL/GenBank/DDBJ whole genome shotgun (WGS) entry which is preliminary data.</text>
</comment>
<dbReference type="Proteomes" id="UP000024635">
    <property type="component" value="Unassembled WGS sequence"/>
</dbReference>
<evidence type="ECO:0000256" key="1">
    <source>
        <dbReference type="SAM" id="SignalP"/>
    </source>
</evidence>
<name>A0A016S8M1_9BILA</name>
<accession>A0A016S8M1</accession>
<gene>
    <name evidence="2" type="primary">Acey_s0276.g1087</name>
    <name evidence="2" type="ORF">Y032_0276g1087</name>
</gene>
<feature type="signal peptide" evidence="1">
    <location>
        <begin position="1"/>
        <end position="19"/>
    </location>
</feature>
<keyword evidence="3" id="KW-1185">Reference proteome</keyword>
<dbReference type="EMBL" id="JARK01001612">
    <property type="protein sequence ID" value="EYB86589.1"/>
    <property type="molecule type" value="Genomic_DNA"/>
</dbReference>
<feature type="chain" id="PRO_5001489133" description="Secreted protein" evidence="1">
    <location>
        <begin position="20"/>
        <end position="105"/>
    </location>
</feature>